<reference evidence="2" key="1">
    <citation type="journal article" date="2014" name="Proc. Natl. Acad. Sci. U.S.A.">
        <title>Baculovirus resistance in codling moth is virus isolate-dependent and the consequence of a mutation in viral gene pe38.</title>
        <authorList>
            <person name="Gebhardt M.M."/>
            <person name="Eberle K.E."/>
            <person name="Radtke P."/>
            <person name="Jehle J.A."/>
        </authorList>
    </citation>
    <scope>NUCLEOTIDE SEQUENCE</scope>
    <source>
        <strain evidence="2">CpGV-I07</strain>
    </source>
</reference>
<organism evidence="2">
    <name type="scientific">Cydia pomonella granulosis virus</name>
    <name type="common">CpGV</name>
    <name type="synonym">Cydia pomonella granulovirus</name>
    <dbReference type="NCBI Taxonomy" id="28289"/>
    <lineage>
        <taxon>Viruses</taxon>
        <taxon>Viruses incertae sedis</taxon>
        <taxon>Naldaviricetes</taxon>
        <taxon>Lefavirales</taxon>
        <taxon>Baculoviridae</taxon>
        <taxon>Betabaculovirus</taxon>
        <taxon>Betabaculovirus cypomonellae</taxon>
    </lineage>
</organism>
<gene>
    <name evidence="2" type="primary">orf56</name>
</gene>
<keyword evidence="1" id="KW-1133">Transmembrane helix</keyword>
<dbReference type="EMBL" id="KM217574">
    <property type="protein sequence ID" value="AIU36845.1"/>
    <property type="molecule type" value="Genomic_DNA"/>
</dbReference>
<protein>
    <submittedName>
        <fullName evidence="2">ORF56</fullName>
    </submittedName>
</protein>
<feature type="transmembrane region" description="Helical" evidence="1">
    <location>
        <begin position="21"/>
        <end position="42"/>
    </location>
</feature>
<reference evidence="2" key="2">
    <citation type="submission" date="2014-07" db="EMBL/GenBank/DDBJ databases">
        <title>Comparative genomics of CpGV: Evolution of a crop protection agent.</title>
        <authorList>
            <person name="Radtke P.C."/>
            <person name="Jehle J.A."/>
        </authorList>
    </citation>
    <scope>NUCLEOTIDE SEQUENCE</scope>
    <source>
        <strain evidence="2">CpGV-I07</strain>
    </source>
</reference>
<organismHost>
    <name type="scientific">Cydia pomonella</name>
    <name type="common">Codling moth</name>
    <dbReference type="NCBI Taxonomy" id="82600"/>
</organismHost>
<keyword evidence="1" id="KW-0472">Membrane</keyword>
<keyword evidence="1" id="KW-0812">Transmembrane</keyword>
<sequence length="69" mass="8022">MENLDQLDRLVHENHTLIKQVVMFVVSATLIFVVCSLIYTVATYENRLEEQLELLRLREVYIKSNRGGG</sequence>
<evidence type="ECO:0000313" key="2">
    <source>
        <dbReference type="EMBL" id="AIU36845.1"/>
    </source>
</evidence>
<evidence type="ECO:0000256" key="1">
    <source>
        <dbReference type="SAM" id="Phobius"/>
    </source>
</evidence>
<proteinExistence type="predicted"/>
<accession>A0A097P132</accession>
<name>A0A097P132_GVCP</name>